<dbReference type="Proteomes" id="UP000664859">
    <property type="component" value="Unassembled WGS sequence"/>
</dbReference>
<dbReference type="AlphaFoldDB" id="A0A836CHK0"/>
<reference evidence="2" key="1">
    <citation type="submission" date="2021-02" db="EMBL/GenBank/DDBJ databases">
        <title>First Annotated Genome of the Yellow-green Alga Tribonema minus.</title>
        <authorList>
            <person name="Mahan K.M."/>
        </authorList>
    </citation>
    <scope>NUCLEOTIDE SEQUENCE</scope>
    <source>
        <strain evidence="2">UTEX B ZZ1240</strain>
    </source>
</reference>
<name>A0A836CHK0_9STRA</name>
<accession>A0A836CHK0</accession>
<protein>
    <recommendedName>
        <fullName evidence="4">Mannitol dehydrogenase C-terminal domain-containing protein</fullName>
    </recommendedName>
</protein>
<gene>
    <name evidence="2" type="ORF">JKP88DRAFT_268223</name>
</gene>
<evidence type="ECO:0000313" key="3">
    <source>
        <dbReference type="Proteomes" id="UP000664859"/>
    </source>
</evidence>
<evidence type="ECO:0000256" key="1">
    <source>
        <dbReference type="SAM" id="MobiDB-lite"/>
    </source>
</evidence>
<keyword evidence="3" id="KW-1185">Reference proteome</keyword>
<evidence type="ECO:0000313" key="2">
    <source>
        <dbReference type="EMBL" id="KAG5185814.1"/>
    </source>
</evidence>
<proteinExistence type="predicted"/>
<feature type="region of interest" description="Disordered" evidence="1">
    <location>
        <begin position="507"/>
        <end position="526"/>
    </location>
</feature>
<sequence>MPVFSTLDKERVTCRSTATCNAGALDVVVTTTDAAGEPAEGAAVLNVRALADLIGLHVRDLPDALFRCDADAECARDTSCCGARFTGEKPSFHVHFGLGRLAVGLVIPALSAGATHFAILQRPSHDWVALRDERKASKEGGVGAVPPVEVKVNNEPVTAPLAVITTADQLESALRERCPLLALSDDTEVIRKLASAATSFSCALGVAVAKVLEPILEHLDEEERVEARPILFACENDFGPVRELKTKIAKKVHVVECMVDRVCLSRNVDAKAGVVEVATEPFDGRLVVLEPMDERLVPFGGAMTMVPPDTDAAHFMYQQKFQIINGTHGIMSFMTLREHGVKADQIDGVMKEDKMALMRLGDAPRDVRAQIEAWWAMRACYLLCKFGMATIARALQTDENEAQVFNALQELIAEADRRLSGLDDTVPRVMESDPPRMLAQRLLPIRDFLAPLDTAAAPVVTRYLKAVHVDEAFARSAVNDLCDYAFAVCDHGLVDVAVPKGQAKEAKAAAQHPAQGGGAREPVPAY</sequence>
<dbReference type="OrthoDB" id="188715at2759"/>
<evidence type="ECO:0008006" key="4">
    <source>
        <dbReference type="Google" id="ProtNLM"/>
    </source>
</evidence>
<comment type="caution">
    <text evidence="2">The sequence shown here is derived from an EMBL/GenBank/DDBJ whole genome shotgun (WGS) entry which is preliminary data.</text>
</comment>
<organism evidence="2 3">
    <name type="scientific">Tribonema minus</name>
    <dbReference type="NCBI Taxonomy" id="303371"/>
    <lineage>
        <taxon>Eukaryota</taxon>
        <taxon>Sar</taxon>
        <taxon>Stramenopiles</taxon>
        <taxon>Ochrophyta</taxon>
        <taxon>PX clade</taxon>
        <taxon>Xanthophyceae</taxon>
        <taxon>Tribonematales</taxon>
        <taxon>Tribonemataceae</taxon>
        <taxon>Tribonema</taxon>
    </lineage>
</organism>
<dbReference type="EMBL" id="JAFCMP010000121">
    <property type="protein sequence ID" value="KAG5185814.1"/>
    <property type="molecule type" value="Genomic_DNA"/>
</dbReference>